<evidence type="ECO:0000313" key="2">
    <source>
        <dbReference type="EMBL" id="GLI64835.1"/>
    </source>
</evidence>
<feature type="region of interest" description="Disordered" evidence="1">
    <location>
        <begin position="89"/>
        <end position="116"/>
    </location>
</feature>
<feature type="non-terminal residue" evidence="2">
    <location>
        <position position="116"/>
    </location>
</feature>
<name>A0ABQ5S5H9_9CHLO</name>
<keyword evidence="3" id="KW-1185">Reference proteome</keyword>
<evidence type="ECO:0008006" key="4">
    <source>
        <dbReference type="Google" id="ProtNLM"/>
    </source>
</evidence>
<protein>
    <recommendedName>
        <fullName evidence="4">Pherophorin domain-containing protein</fullName>
    </recommendedName>
</protein>
<evidence type="ECO:0000313" key="3">
    <source>
        <dbReference type="Proteomes" id="UP001165090"/>
    </source>
</evidence>
<feature type="compositionally biased region" description="Pro residues" evidence="1">
    <location>
        <begin position="92"/>
        <end position="116"/>
    </location>
</feature>
<feature type="non-terminal residue" evidence="2">
    <location>
        <position position="1"/>
    </location>
</feature>
<accession>A0ABQ5S5H9</accession>
<proteinExistence type="predicted"/>
<reference evidence="2 3" key="1">
    <citation type="journal article" date="2023" name="IScience">
        <title>Expanded male sex-determining region conserved during the evolution of homothallism in the green alga Volvox.</title>
        <authorList>
            <person name="Yamamoto K."/>
            <person name="Matsuzaki R."/>
            <person name="Mahakham W."/>
            <person name="Heman W."/>
            <person name="Sekimoto H."/>
            <person name="Kawachi M."/>
            <person name="Minakuchi Y."/>
            <person name="Toyoda A."/>
            <person name="Nozaki H."/>
        </authorList>
    </citation>
    <scope>NUCLEOTIDE SEQUENCE [LARGE SCALE GENOMIC DNA]</scope>
    <source>
        <strain evidence="2 3">NIES-4468</strain>
    </source>
</reference>
<gene>
    <name evidence="2" type="ORF">VaNZ11_008129</name>
</gene>
<organism evidence="2 3">
    <name type="scientific">Volvox africanus</name>
    <dbReference type="NCBI Taxonomy" id="51714"/>
    <lineage>
        <taxon>Eukaryota</taxon>
        <taxon>Viridiplantae</taxon>
        <taxon>Chlorophyta</taxon>
        <taxon>core chlorophytes</taxon>
        <taxon>Chlorophyceae</taxon>
        <taxon>CS clade</taxon>
        <taxon>Chlamydomonadales</taxon>
        <taxon>Volvocaceae</taxon>
        <taxon>Volvox</taxon>
    </lineage>
</organism>
<dbReference type="EMBL" id="BSDZ01000021">
    <property type="protein sequence ID" value="GLI64835.1"/>
    <property type="molecule type" value="Genomic_DNA"/>
</dbReference>
<comment type="caution">
    <text evidence="2">The sequence shown here is derived from an EMBL/GenBank/DDBJ whole genome shotgun (WGS) entry which is preliminary data.</text>
</comment>
<dbReference type="Proteomes" id="UP001165090">
    <property type="component" value="Unassembled WGS sequence"/>
</dbReference>
<sequence>VCCRGLIAGANPLYGGVQQITFTTANNTVLKLGATTCTRDSYGFSYDNSFKLDYFVGLVTWSPADGSSAWVHRVGFYMTTYPVVPKCTAPMIPRPPSPPTPPSPPRPPRTPPSPLP</sequence>
<evidence type="ECO:0000256" key="1">
    <source>
        <dbReference type="SAM" id="MobiDB-lite"/>
    </source>
</evidence>